<feature type="domain" description="AAA+ ATPase" evidence="2">
    <location>
        <begin position="73"/>
        <end position="211"/>
    </location>
</feature>
<dbReference type="RefSeq" id="WP_121433186.1">
    <property type="nucleotide sequence ID" value="NZ_RBWU01000001.1"/>
</dbReference>
<evidence type="ECO:0000256" key="1">
    <source>
        <dbReference type="SAM" id="MobiDB-lite"/>
    </source>
</evidence>
<evidence type="ECO:0000313" key="4">
    <source>
        <dbReference type="Proteomes" id="UP000274601"/>
    </source>
</evidence>
<dbReference type="InterPro" id="IPR011990">
    <property type="entry name" value="TPR-like_helical_dom_sf"/>
</dbReference>
<dbReference type="GO" id="GO:0043531">
    <property type="term" value="F:ADP binding"/>
    <property type="evidence" value="ECO:0007669"/>
    <property type="project" value="InterPro"/>
</dbReference>
<dbReference type="SMART" id="SM00382">
    <property type="entry name" value="AAA"/>
    <property type="match status" value="1"/>
</dbReference>
<dbReference type="InterPro" id="IPR003593">
    <property type="entry name" value="AAA+_ATPase"/>
</dbReference>
<evidence type="ECO:0000313" key="3">
    <source>
        <dbReference type="EMBL" id="RKS79707.1"/>
    </source>
</evidence>
<organism evidence="3 4">
    <name type="scientific">Actinomadura pelletieri DSM 43383</name>
    <dbReference type="NCBI Taxonomy" id="1120940"/>
    <lineage>
        <taxon>Bacteria</taxon>
        <taxon>Bacillati</taxon>
        <taxon>Actinomycetota</taxon>
        <taxon>Actinomycetes</taxon>
        <taxon>Streptosporangiales</taxon>
        <taxon>Thermomonosporaceae</taxon>
        <taxon>Actinomadura</taxon>
    </lineage>
</organism>
<evidence type="ECO:0000259" key="2">
    <source>
        <dbReference type="SMART" id="SM00382"/>
    </source>
</evidence>
<comment type="caution">
    <text evidence="3">The sequence shown here is derived from an EMBL/GenBank/DDBJ whole genome shotgun (WGS) entry which is preliminary data.</text>
</comment>
<dbReference type="SUPFAM" id="SSF48452">
    <property type="entry name" value="TPR-like"/>
    <property type="match status" value="1"/>
</dbReference>
<feature type="region of interest" description="Disordered" evidence="1">
    <location>
        <begin position="1"/>
        <end position="22"/>
    </location>
</feature>
<proteinExistence type="predicted"/>
<dbReference type="PANTHER" id="PTHR47691">
    <property type="entry name" value="REGULATOR-RELATED"/>
    <property type="match status" value="1"/>
</dbReference>
<dbReference type="Gene3D" id="1.25.40.10">
    <property type="entry name" value="Tetratricopeptide repeat domain"/>
    <property type="match status" value="1"/>
</dbReference>
<accession>A0A495R052</accession>
<dbReference type="PRINTS" id="PR00364">
    <property type="entry name" value="DISEASERSIST"/>
</dbReference>
<dbReference type="InterPro" id="IPR019734">
    <property type="entry name" value="TPR_rpt"/>
</dbReference>
<keyword evidence="4" id="KW-1185">Reference proteome</keyword>
<dbReference type="SUPFAM" id="SSF52540">
    <property type="entry name" value="P-loop containing nucleoside triphosphate hydrolases"/>
    <property type="match status" value="1"/>
</dbReference>
<name>A0A495R052_9ACTN</name>
<dbReference type="EMBL" id="RBWU01000001">
    <property type="protein sequence ID" value="RKS79707.1"/>
    <property type="molecule type" value="Genomic_DNA"/>
</dbReference>
<dbReference type="InterPro" id="IPR027417">
    <property type="entry name" value="P-loop_NTPase"/>
</dbReference>
<dbReference type="OrthoDB" id="5521887at2"/>
<dbReference type="Gene3D" id="3.40.50.300">
    <property type="entry name" value="P-loop containing nucleotide triphosphate hydrolases"/>
    <property type="match status" value="1"/>
</dbReference>
<sequence>MIGNPGASGQPRGHVNELSTPVSGTVLQTRDVLGDIHFHQRRSTPPVPRQLPGAGLLVDRAGALAAIGEGSAEGDVVVVSGPAGIGKTTVALHWAHGEKENFPDGQLFLDLQGHSAAGPVRPVEALGRFIRALGVAEEAVPAELAERSALFRSMTAERRVLIVLDDAHSAAQVSPMLPGTGGSVVVVTSRWRLAGLLMRGARAVQLHPLSHAAALELLDVSLGAERTRPERGMAEELVEQCGRSPLALSIAAARLATRPRWPLARLVRALAHERQRLRVLSAQDAGNEMTIRAALMLSYQNLPDPTQRLYRFLGLHPGGTFDSRMAASLAGVPVLAAEEALDLLVEANLLDDLPADRYRFHSLVRLHAVELAEEHDPEPERREGIRRLTEWLVTATLAASRSVAPYRRLTDPGYPVPEPPEFDDAADALDWLDDEFGNLRAVARHALDQGLHRQVWLLVDASWPLFMHRGHHVERLDYDKIGLAAARAADDPVAEAKMLNRTGLALRQLGHLDQAADDFTAALDLWLRLDVPARVASTRRRLGLLELDRGAVDAAAAQFTAALEVFRAEGEQRRTALTLCDLGAALIRSGRAAEAADALVRAVTLLAAEPDTYNRARALILLGQAHALGGDTQAAAGAVDEGLAMMRRIGSAIGEGDALHVLGDLARQDGRTDDARHFYATAREILAGTGAPTRILDERLTELDRDS</sequence>
<dbReference type="SMART" id="SM00028">
    <property type="entry name" value="TPR"/>
    <property type="match status" value="5"/>
</dbReference>
<reference evidence="3 4" key="1">
    <citation type="submission" date="2018-10" db="EMBL/GenBank/DDBJ databases">
        <title>Genomic Encyclopedia of Archaeal and Bacterial Type Strains, Phase II (KMG-II): from individual species to whole genera.</title>
        <authorList>
            <person name="Goeker M."/>
        </authorList>
    </citation>
    <scope>NUCLEOTIDE SEQUENCE [LARGE SCALE GENOMIC DNA]</scope>
    <source>
        <strain evidence="3 4">DSM 43383</strain>
    </source>
</reference>
<protein>
    <submittedName>
        <fullName evidence="3">NB-ARC domain-containing protein</fullName>
    </submittedName>
</protein>
<dbReference type="AlphaFoldDB" id="A0A495R052"/>
<dbReference type="PANTHER" id="PTHR47691:SF3">
    <property type="entry name" value="HTH-TYPE TRANSCRIPTIONAL REGULATOR RV0890C-RELATED"/>
    <property type="match status" value="1"/>
</dbReference>
<gene>
    <name evidence="3" type="ORF">BZB76_1182</name>
</gene>
<dbReference type="Proteomes" id="UP000274601">
    <property type="component" value="Unassembled WGS sequence"/>
</dbReference>